<evidence type="ECO:0000313" key="2">
    <source>
        <dbReference type="EMBL" id="QCE06669.1"/>
    </source>
</evidence>
<name>A0A4D6N2D8_VIGUN</name>
<feature type="compositionally biased region" description="Basic residues" evidence="1">
    <location>
        <begin position="15"/>
        <end position="24"/>
    </location>
</feature>
<accession>A0A4D6N2D8</accession>
<feature type="compositionally biased region" description="Basic and acidic residues" evidence="1">
    <location>
        <begin position="1"/>
        <end position="14"/>
    </location>
</feature>
<keyword evidence="3" id="KW-1185">Reference proteome</keyword>
<dbReference type="EMBL" id="CP039353">
    <property type="protein sequence ID" value="QCE06669.1"/>
    <property type="molecule type" value="Genomic_DNA"/>
</dbReference>
<reference evidence="2 3" key="1">
    <citation type="submission" date="2019-04" db="EMBL/GenBank/DDBJ databases">
        <title>An improved genome assembly and genetic linkage map for asparagus bean, Vigna unguiculata ssp. sesquipedialis.</title>
        <authorList>
            <person name="Xia Q."/>
            <person name="Zhang R."/>
            <person name="Dong Y."/>
        </authorList>
    </citation>
    <scope>NUCLEOTIDE SEQUENCE [LARGE SCALE GENOMIC DNA]</scope>
    <source>
        <tissue evidence="2">Leaf</tissue>
    </source>
</reference>
<sequence length="72" mass="8275">MENTDRGSTGEKGRKGTKRKRRTSAKAELNTKYLNTYRSVMHQHLQNAVKSNVARDVDTSVMQVHLFLKVQE</sequence>
<organism evidence="2 3">
    <name type="scientific">Vigna unguiculata</name>
    <name type="common">Cowpea</name>
    <dbReference type="NCBI Taxonomy" id="3917"/>
    <lineage>
        <taxon>Eukaryota</taxon>
        <taxon>Viridiplantae</taxon>
        <taxon>Streptophyta</taxon>
        <taxon>Embryophyta</taxon>
        <taxon>Tracheophyta</taxon>
        <taxon>Spermatophyta</taxon>
        <taxon>Magnoliopsida</taxon>
        <taxon>eudicotyledons</taxon>
        <taxon>Gunneridae</taxon>
        <taxon>Pentapetalae</taxon>
        <taxon>rosids</taxon>
        <taxon>fabids</taxon>
        <taxon>Fabales</taxon>
        <taxon>Fabaceae</taxon>
        <taxon>Papilionoideae</taxon>
        <taxon>50 kb inversion clade</taxon>
        <taxon>NPAAA clade</taxon>
        <taxon>indigoferoid/millettioid clade</taxon>
        <taxon>Phaseoleae</taxon>
        <taxon>Vigna</taxon>
    </lineage>
</organism>
<protein>
    <submittedName>
        <fullName evidence="2">Uncharacterized protein</fullName>
    </submittedName>
</protein>
<dbReference type="AlphaFoldDB" id="A0A4D6N2D8"/>
<feature type="region of interest" description="Disordered" evidence="1">
    <location>
        <begin position="1"/>
        <end position="26"/>
    </location>
</feature>
<gene>
    <name evidence="2" type="ORF">DEO72_LG9g1683</name>
</gene>
<evidence type="ECO:0000313" key="3">
    <source>
        <dbReference type="Proteomes" id="UP000501690"/>
    </source>
</evidence>
<dbReference type="Proteomes" id="UP000501690">
    <property type="component" value="Linkage Group LG9"/>
</dbReference>
<proteinExistence type="predicted"/>
<evidence type="ECO:0000256" key="1">
    <source>
        <dbReference type="SAM" id="MobiDB-lite"/>
    </source>
</evidence>